<dbReference type="GO" id="GO:0047782">
    <property type="term" value="F:coniferin beta-glucosidase activity"/>
    <property type="evidence" value="ECO:0007669"/>
    <property type="project" value="UniProtKB-ARBA"/>
</dbReference>
<evidence type="ECO:0000313" key="8">
    <source>
        <dbReference type="EMBL" id="OMP10183.1"/>
    </source>
</evidence>
<comment type="similarity">
    <text evidence="1 5">Belongs to the glycosyl hydrolase 1 family.</text>
</comment>
<dbReference type="InterPro" id="IPR033132">
    <property type="entry name" value="GH_1_N_CS"/>
</dbReference>
<evidence type="ECO:0000256" key="6">
    <source>
        <dbReference type="RuleBase" id="RU004468"/>
    </source>
</evidence>
<protein>
    <submittedName>
        <fullName evidence="8">Glycoside hydrolase, family 1</fullName>
    </submittedName>
</protein>
<feature type="chain" id="PRO_5012526088" evidence="7">
    <location>
        <begin position="21"/>
        <end position="451"/>
    </location>
</feature>
<dbReference type="InterPro" id="IPR017853">
    <property type="entry name" value="GH"/>
</dbReference>
<dbReference type="AlphaFoldDB" id="A0A1R3KSV9"/>
<organism evidence="8 9">
    <name type="scientific">Corchorus olitorius</name>
    <dbReference type="NCBI Taxonomy" id="93759"/>
    <lineage>
        <taxon>Eukaryota</taxon>
        <taxon>Viridiplantae</taxon>
        <taxon>Streptophyta</taxon>
        <taxon>Embryophyta</taxon>
        <taxon>Tracheophyta</taxon>
        <taxon>Spermatophyta</taxon>
        <taxon>Magnoliopsida</taxon>
        <taxon>eudicotyledons</taxon>
        <taxon>Gunneridae</taxon>
        <taxon>Pentapetalae</taxon>
        <taxon>rosids</taxon>
        <taxon>malvids</taxon>
        <taxon>Malvales</taxon>
        <taxon>Malvaceae</taxon>
        <taxon>Grewioideae</taxon>
        <taxon>Apeibeae</taxon>
        <taxon>Corchorus</taxon>
    </lineage>
</organism>
<dbReference type="PROSITE" id="PS00572">
    <property type="entry name" value="GLYCOSYL_HYDROL_F1_1"/>
    <property type="match status" value="1"/>
</dbReference>
<dbReference type="GO" id="GO:0005975">
    <property type="term" value="P:carbohydrate metabolic process"/>
    <property type="evidence" value="ECO:0007669"/>
    <property type="project" value="InterPro"/>
</dbReference>
<evidence type="ECO:0000256" key="2">
    <source>
        <dbReference type="ARBA" id="ARBA00022801"/>
    </source>
</evidence>
<dbReference type="Gene3D" id="3.20.20.80">
    <property type="entry name" value="Glycosidases"/>
    <property type="match status" value="1"/>
</dbReference>
<evidence type="ECO:0000256" key="7">
    <source>
        <dbReference type="SAM" id="SignalP"/>
    </source>
</evidence>
<evidence type="ECO:0000256" key="5">
    <source>
        <dbReference type="RuleBase" id="RU003690"/>
    </source>
</evidence>
<dbReference type="Proteomes" id="UP000187203">
    <property type="component" value="Unassembled WGS sequence"/>
</dbReference>
<dbReference type="PROSITE" id="PS00653">
    <property type="entry name" value="GLYCOSYL_HYDROL_F1_2"/>
    <property type="match status" value="1"/>
</dbReference>
<dbReference type="Pfam" id="PF00232">
    <property type="entry name" value="Glyco_hydro_1"/>
    <property type="match status" value="1"/>
</dbReference>
<dbReference type="FunFam" id="3.20.20.80:FF:000020">
    <property type="entry name" value="Beta-glucosidase 12"/>
    <property type="match status" value="1"/>
</dbReference>
<dbReference type="InterPro" id="IPR001360">
    <property type="entry name" value="Glyco_hydro_1"/>
</dbReference>
<feature type="active site" description="Nucleophile" evidence="4">
    <location>
        <position position="358"/>
    </location>
</feature>
<keyword evidence="9" id="KW-1185">Reference proteome</keyword>
<dbReference type="STRING" id="93759.A0A1R3KSV9"/>
<feature type="signal peptide" evidence="7">
    <location>
        <begin position="1"/>
        <end position="20"/>
    </location>
</feature>
<dbReference type="PANTHER" id="PTHR10353">
    <property type="entry name" value="GLYCOSYL HYDROLASE"/>
    <property type="match status" value="1"/>
</dbReference>
<dbReference type="InterPro" id="IPR018120">
    <property type="entry name" value="Glyco_hydro_1_AS"/>
</dbReference>
<gene>
    <name evidence="8" type="ORF">COLO4_04741</name>
</gene>
<dbReference type="EMBL" id="AWUE01011992">
    <property type="protein sequence ID" value="OMP10183.1"/>
    <property type="molecule type" value="Genomic_DNA"/>
</dbReference>
<dbReference type="OrthoDB" id="65569at2759"/>
<reference evidence="9" key="1">
    <citation type="submission" date="2013-09" db="EMBL/GenBank/DDBJ databases">
        <title>Corchorus olitorius genome sequencing.</title>
        <authorList>
            <person name="Alam M."/>
            <person name="Haque M.S."/>
            <person name="Islam M.S."/>
            <person name="Emdad E.M."/>
            <person name="Islam M.M."/>
            <person name="Ahmed B."/>
            <person name="Halim A."/>
            <person name="Hossen Q.M.M."/>
            <person name="Hossain M.Z."/>
            <person name="Ahmed R."/>
            <person name="Khan M.M."/>
            <person name="Islam R."/>
            <person name="Rashid M.M."/>
            <person name="Khan S.A."/>
            <person name="Rahman M.S."/>
            <person name="Alam M."/>
            <person name="Yahiya A.S."/>
            <person name="Khan M.S."/>
            <person name="Azam M.S."/>
            <person name="Haque T."/>
            <person name="Lashkar M.Z.H."/>
            <person name="Akhand A.I."/>
            <person name="Morshed G."/>
            <person name="Roy S."/>
            <person name="Uddin K.S."/>
            <person name="Rabeya T."/>
            <person name="Hossain A.S."/>
            <person name="Chowdhury A."/>
            <person name="Snigdha A.R."/>
            <person name="Mortoza M.S."/>
            <person name="Matin S.A."/>
            <person name="Hoque S.M.E."/>
            <person name="Islam M.K."/>
            <person name="Roy D.K."/>
            <person name="Haider R."/>
            <person name="Moosa M.M."/>
            <person name="Elias S.M."/>
            <person name="Hasan A.M."/>
            <person name="Jahan S."/>
            <person name="Shafiuddin M."/>
            <person name="Mahmood N."/>
            <person name="Shommy N.S."/>
        </authorList>
    </citation>
    <scope>NUCLEOTIDE SEQUENCE [LARGE SCALE GENOMIC DNA]</scope>
    <source>
        <strain evidence="9">cv. O-4</strain>
    </source>
</reference>
<sequence length="451" mass="50086">MANQSPIFFLCLLALPAILAAEGAKPTPIYSKPFNRSSFPADFIFGAGSAAYQIEGAALEDGKGLSVWDAFVRKYPAGKVSGGINPLGVQFYNNLIDELLANGMTPFVTLLHFDHPQALEDEYDGFSSLKFVDDFADYADVCFKAFGDRVKHWVTMNEPNGWITGIFIPNGLDIGGANATPYGMGHHLLLSHAAAVKRYRDKYQASQQGKIGITINTNWFVPKYGTESDREAAYRGLDFQFGWFVDPVMFGRYPKTMELLVGNRLPNFTEAESKLVKGSVDFLGVNYYTAGYAQNAAPSNSPPNFFTDSGVNATVLKDGVPIGTPTVLGWLYVYPKGLGDLMLYIKEKYNNPPVYITENGVAEANNASLTVPEAIKDSLRITALDGHLKSLSSAIKEGANVKGYYMWSFMDDFEWNSGYTLRFGLTYIDYTNNLKRHLKYSAYWYKKFLLK</sequence>
<evidence type="ECO:0000256" key="1">
    <source>
        <dbReference type="ARBA" id="ARBA00010838"/>
    </source>
</evidence>
<dbReference type="PRINTS" id="PR00131">
    <property type="entry name" value="GLHYDRLASE1"/>
</dbReference>
<evidence type="ECO:0000256" key="3">
    <source>
        <dbReference type="ARBA" id="ARBA00023295"/>
    </source>
</evidence>
<keyword evidence="3 6" id="KW-0326">Glycosidase</keyword>
<keyword evidence="2 6" id="KW-0378">Hydrolase</keyword>
<comment type="caution">
    <text evidence="8">The sequence shown here is derived from an EMBL/GenBank/DDBJ whole genome shotgun (WGS) entry which is preliminary data.</text>
</comment>
<name>A0A1R3KSV9_9ROSI</name>
<accession>A0A1R3KSV9</accession>
<proteinExistence type="inferred from homology"/>
<dbReference type="SUPFAM" id="SSF51445">
    <property type="entry name" value="(Trans)glycosidases"/>
    <property type="match status" value="1"/>
</dbReference>
<keyword evidence="7" id="KW-0732">Signal</keyword>
<dbReference type="PANTHER" id="PTHR10353:SF297">
    <property type="entry name" value="VICIANIN HYDROLASE-LIKE"/>
    <property type="match status" value="1"/>
</dbReference>
<evidence type="ECO:0000313" key="9">
    <source>
        <dbReference type="Proteomes" id="UP000187203"/>
    </source>
</evidence>
<evidence type="ECO:0000256" key="4">
    <source>
        <dbReference type="PROSITE-ProRule" id="PRU10055"/>
    </source>
</evidence>